<dbReference type="Proteomes" id="UP000184436">
    <property type="component" value="Unassembled WGS sequence"/>
</dbReference>
<dbReference type="RefSeq" id="WP_025073640.1">
    <property type="nucleotide sequence ID" value="NZ_FQVD01000002.1"/>
</dbReference>
<keyword evidence="3" id="KW-1185">Reference proteome</keyword>
<proteinExistence type="predicted"/>
<keyword evidence="1" id="KW-0175">Coiled coil</keyword>
<organism evidence="2 3">
    <name type="scientific">Bacteroides faecichinchillae</name>
    <dbReference type="NCBI Taxonomy" id="871325"/>
    <lineage>
        <taxon>Bacteria</taxon>
        <taxon>Pseudomonadati</taxon>
        <taxon>Bacteroidota</taxon>
        <taxon>Bacteroidia</taxon>
        <taxon>Bacteroidales</taxon>
        <taxon>Bacteroidaceae</taxon>
        <taxon>Bacteroides</taxon>
    </lineage>
</organism>
<protein>
    <submittedName>
        <fullName evidence="2">Helix-turn-helix domain-containing protein</fullName>
    </submittedName>
</protein>
<dbReference type="AlphaFoldDB" id="A0A1M4TSB0"/>
<sequence length="96" mass="11579">MSYELIDSEKLNQLILSIEVLNEQVRELSKKSKITEKKIYTNCEIRELLGVQDKLIRKYRDDGKLAYHKEGDKFWYTQEDIDQFLSHNHYEAYAYN</sequence>
<gene>
    <name evidence="2" type="ORF">SAMN05444349_102229</name>
</gene>
<dbReference type="InterPro" id="IPR009061">
    <property type="entry name" value="DNA-bd_dom_put_sf"/>
</dbReference>
<dbReference type="OrthoDB" id="1071319at2"/>
<evidence type="ECO:0000313" key="3">
    <source>
        <dbReference type="Proteomes" id="UP000184436"/>
    </source>
</evidence>
<accession>A0A1M4TSB0</accession>
<reference evidence="2 3" key="1">
    <citation type="submission" date="2016-11" db="EMBL/GenBank/DDBJ databases">
        <authorList>
            <person name="Jaros S."/>
            <person name="Januszkiewicz K."/>
            <person name="Wedrychowicz H."/>
        </authorList>
    </citation>
    <scope>NUCLEOTIDE SEQUENCE [LARGE SCALE GENOMIC DNA]</scope>
    <source>
        <strain evidence="2 3">DSM 26883</strain>
    </source>
</reference>
<dbReference type="PANTHER" id="PTHR34585:SF22">
    <property type="entry name" value="HELIX-TURN-HELIX DOMAIN-CONTAINING PROTEIN"/>
    <property type="match status" value="1"/>
</dbReference>
<dbReference type="PANTHER" id="PTHR34585">
    <property type="match status" value="1"/>
</dbReference>
<dbReference type="SUPFAM" id="SSF46955">
    <property type="entry name" value="Putative DNA-binding domain"/>
    <property type="match status" value="1"/>
</dbReference>
<evidence type="ECO:0000313" key="2">
    <source>
        <dbReference type="EMBL" id="SHE47352.1"/>
    </source>
</evidence>
<name>A0A1M4TSB0_9BACE</name>
<dbReference type="EMBL" id="FQVD01000002">
    <property type="protein sequence ID" value="SHE47352.1"/>
    <property type="molecule type" value="Genomic_DNA"/>
</dbReference>
<feature type="coiled-coil region" evidence="1">
    <location>
        <begin position="11"/>
        <end position="38"/>
    </location>
</feature>
<evidence type="ECO:0000256" key="1">
    <source>
        <dbReference type="SAM" id="Coils"/>
    </source>
</evidence>